<protein>
    <submittedName>
        <fullName evidence="1">Uncharacterized protein</fullName>
    </submittedName>
</protein>
<dbReference type="RefSeq" id="WP_151079527.1">
    <property type="nucleotide sequence ID" value="NZ_CP047647.1"/>
</dbReference>
<proteinExistence type="predicted"/>
<dbReference type="AlphaFoldDB" id="A0A7L4ZZZ4"/>
<reference evidence="1 2" key="1">
    <citation type="submission" date="2019-09" db="EMBL/GenBank/DDBJ databases">
        <title>Genome sequence of Hymenobacter sp. M3.</title>
        <authorList>
            <person name="Srinivasan S."/>
        </authorList>
    </citation>
    <scope>NUCLEOTIDE SEQUENCE [LARGE SCALE GENOMIC DNA]</scope>
    <source>
        <strain evidence="1 2">M3</strain>
    </source>
</reference>
<dbReference type="EMBL" id="VTWU01000005">
    <property type="protein sequence ID" value="KAA9331350.1"/>
    <property type="molecule type" value="Genomic_DNA"/>
</dbReference>
<organism evidence="1 2">
    <name type="scientific">Hymenobacter busanensis</name>
    <dbReference type="NCBI Taxonomy" id="2607656"/>
    <lineage>
        <taxon>Bacteria</taxon>
        <taxon>Pseudomonadati</taxon>
        <taxon>Bacteroidota</taxon>
        <taxon>Cytophagia</taxon>
        <taxon>Cytophagales</taxon>
        <taxon>Hymenobacteraceae</taxon>
        <taxon>Hymenobacter</taxon>
    </lineage>
</organism>
<evidence type="ECO:0000313" key="2">
    <source>
        <dbReference type="Proteomes" id="UP000326380"/>
    </source>
</evidence>
<gene>
    <name evidence="1" type="ORF">F0P96_13970</name>
</gene>
<accession>A0A7L4ZZZ4</accession>
<dbReference type="Proteomes" id="UP000326380">
    <property type="component" value="Unassembled WGS sequence"/>
</dbReference>
<sequence length="443" mass="50246">MSSSTLAASPDLSTAPSAWRTWRPRLWQAGACLAFWAEVRLFTDLRNYYGPEVSPAVFCLTSILLGLFVLLYWLEDDTALPTTPSARRYDVLLLAVVLGGVVLALKQGPIIDSIAIDLKSSDVIPILQTYVSRFRTGEVVYKYIYFSYPLFPNHLPMQWLPYVLADRAGVDYRWWGLMTLIVVGFGAYQWTLIRWVANWGELLLKAALPAFLFWWIIDHDPHLYGETIETTIIAYYCLLAAAVLSRSPVLQAVALVCCLLSRYSVVLWVPLYMLILWFAAGKRHAVTVALLTLVGIVGIYVWPFLSKDWTIFGHALREYKIATVGEWQRENHLFNGVGFAGWFLKNTSGTILEKINLMQKVHLGLSGVVVALCGALCWRLRRRVDHRVLALITLKWYLVVFYAFLQIPYTYLTSLVVFMSPFVLLVLPFVRRAVRPVAVAAPV</sequence>
<evidence type="ECO:0000313" key="1">
    <source>
        <dbReference type="EMBL" id="KAA9331350.1"/>
    </source>
</evidence>
<name>A0A7L4ZZZ4_9BACT</name>
<keyword evidence="2" id="KW-1185">Reference proteome</keyword>
<comment type="caution">
    <text evidence="1">The sequence shown here is derived from an EMBL/GenBank/DDBJ whole genome shotgun (WGS) entry which is preliminary data.</text>
</comment>